<proteinExistence type="predicted"/>
<name>A0ACB0M662_TRIPR</name>
<sequence length="572" mass="63468">MGETIVEKALKSLGKGFDLTSDFRLKFCKGEERLVLLNEIEKRELSVPGFGSIRDVSVDIKCDKGDRTRYQSDILTFTQMSELFNRKSSIPGKIPSGYFNTVFGFDDGSWAAEAANTKCLGLDGYLIRLFNLHIHRLPLILSKQVLEAVPTSWDPSALARFIENFGTHILVGLSIGGKDLLLVKQDVSSNLGPSELKNHLDELGEQLFSGTCNFLPKNKDQKHKGITVICAKRGGDTQVSSHSEWLQTVPNKPDAMDFTFIPITSLLKGAPGRGFLSHAINLYLRYKPPMSDLPYFLDYQAHKLWAPVHNDLPLGPSTNITTLSPFLTLNLMGPKLYVNTDKVTVGQRPITGMRLFLEGMKCNRLAIHVEHLINTPTMLSNKIEDTTIWSQEIDDDRYFESINGKKFSHVCTAPVKYNPKWSSDNNVAFIVTGAQLHVKKHDNKIVLHLRLLFSKVSNSFVVKSNWTQGSSRLSQKSGIFSAISTSISSSSSSSSSSKDKKKSTVVMDSSVFPTGPPVPVQTQKMLKFVDTSELCKGPQDTPGHWLVTGAKLVIDKGKICLWVKFSLLNTGL</sequence>
<accession>A0ACB0M662</accession>
<dbReference type="EMBL" id="CASHSV030000823">
    <property type="protein sequence ID" value="CAJ2676043.1"/>
    <property type="molecule type" value="Genomic_DNA"/>
</dbReference>
<evidence type="ECO:0000313" key="2">
    <source>
        <dbReference type="Proteomes" id="UP001177021"/>
    </source>
</evidence>
<protein>
    <submittedName>
        <fullName evidence="1">Uncharacterized protein</fullName>
    </submittedName>
</protein>
<organism evidence="1 2">
    <name type="scientific">Trifolium pratense</name>
    <name type="common">Red clover</name>
    <dbReference type="NCBI Taxonomy" id="57577"/>
    <lineage>
        <taxon>Eukaryota</taxon>
        <taxon>Viridiplantae</taxon>
        <taxon>Streptophyta</taxon>
        <taxon>Embryophyta</taxon>
        <taxon>Tracheophyta</taxon>
        <taxon>Spermatophyta</taxon>
        <taxon>Magnoliopsida</taxon>
        <taxon>eudicotyledons</taxon>
        <taxon>Gunneridae</taxon>
        <taxon>Pentapetalae</taxon>
        <taxon>rosids</taxon>
        <taxon>fabids</taxon>
        <taxon>Fabales</taxon>
        <taxon>Fabaceae</taxon>
        <taxon>Papilionoideae</taxon>
        <taxon>50 kb inversion clade</taxon>
        <taxon>NPAAA clade</taxon>
        <taxon>Hologalegina</taxon>
        <taxon>IRL clade</taxon>
        <taxon>Trifolieae</taxon>
        <taxon>Trifolium</taxon>
    </lineage>
</organism>
<comment type="caution">
    <text evidence="1">The sequence shown here is derived from an EMBL/GenBank/DDBJ whole genome shotgun (WGS) entry which is preliminary data.</text>
</comment>
<evidence type="ECO:0000313" key="1">
    <source>
        <dbReference type="EMBL" id="CAJ2676043.1"/>
    </source>
</evidence>
<gene>
    <name evidence="1" type="ORF">MILVUS5_LOCUS38890</name>
</gene>
<dbReference type="Proteomes" id="UP001177021">
    <property type="component" value="Unassembled WGS sequence"/>
</dbReference>
<reference evidence="1" key="1">
    <citation type="submission" date="2023-10" db="EMBL/GenBank/DDBJ databases">
        <authorList>
            <person name="Rodriguez Cubillos JULIANA M."/>
            <person name="De Vega J."/>
        </authorList>
    </citation>
    <scope>NUCLEOTIDE SEQUENCE</scope>
</reference>
<keyword evidence="2" id="KW-1185">Reference proteome</keyword>